<evidence type="ECO:0000313" key="2">
    <source>
        <dbReference type="Proteomes" id="UP000887116"/>
    </source>
</evidence>
<accession>A0A8X6K8N2</accession>
<name>A0A8X6K8N2_TRICU</name>
<organism evidence="1 2">
    <name type="scientific">Trichonephila clavata</name>
    <name type="common">Joro spider</name>
    <name type="synonym">Nephila clavata</name>
    <dbReference type="NCBI Taxonomy" id="2740835"/>
    <lineage>
        <taxon>Eukaryota</taxon>
        <taxon>Metazoa</taxon>
        <taxon>Ecdysozoa</taxon>
        <taxon>Arthropoda</taxon>
        <taxon>Chelicerata</taxon>
        <taxon>Arachnida</taxon>
        <taxon>Araneae</taxon>
        <taxon>Araneomorphae</taxon>
        <taxon>Entelegynae</taxon>
        <taxon>Araneoidea</taxon>
        <taxon>Nephilidae</taxon>
        <taxon>Trichonephila</taxon>
    </lineage>
</organism>
<keyword evidence="2" id="KW-1185">Reference proteome</keyword>
<gene>
    <name evidence="1" type="primary">NCL1_51334</name>
    <name evidence="1" type="ORF">TNCT_116671</name>
</gene>
<comment type="caution">
    <text evidence="1">The sequence shown here is derived from an EMBL/GenBank/DDBJ whole genome shotgun (WGS) entry which is preliminary data.</text>
</comment>
<dbReference type="Proteomes" id="UP000887116">
    <property type="component" value="Unassembled WGS sequence"/>
</dbReference>
<proteinExistence type="predicted"/>
<dbReference type="EMBL" id="BMAO01000314">
    <property type="protein sequence ID" value="GFQ65974.1"/>
    <property type="molecule type" value="Genomic_DNA"/>
</dbReference>
<reference evidence="1" key="1">
    <citation type="submission" date="2020-07" db="EMBL/GenBank/DDBJ databases">
        <title>Multicomponent nature underlies the extraordinary mechanical properties of spider dragline silk.</title>
        <authorList>
            <person name="Kono N."/>
            <person name="Nakamura H."/>
            <person name="Mori M."/>
            <person name="Yoshida Y."/>
            <person name="Ohtoshi R."/>
            <person name="Malay A.D."/>
            <person name="Moran D.A.P."/>
            <person name="Tomita M."/>
            <person name="Numata K."/>
            <person name="Arakawa K."/>
        </authorList>
    </citation>
    <scope>NUCLEOTIDE SEQUENCE</scope>
</reference>
<dbReference type="OrthoDB" id="6442499at2759"/>
<sequence length="443" mass="53457">MVFHNPTVPTLQQMSFVLIAVKICTELEVMALMKRYGHASFLIPSKEIYTFLNKKILEYIPPRKTYGLIIKESKFCFLENDSISMYFSGNSCSPDPQLNEYRFTENNLPCVMWEELISRKISCLALPNSLKSVLMSLMRCICIEIYQWQKDHKDIFRFQLIDFQRYFCWNSEGKIDKVKTAKSLIDDESLCITDRYNLARLYFFVSDVICLWKELPPLFKDEVRDSDDQKVWFQYIEKRTDVNLNRICRTSLYNPFNLRAYFSLLTQNEKAEWFKFYLHRKSINYEDLCVCLSLLEKTEQELILKQYSSKILQYYLVWPLQNEFLDVLKNIWPYMSIENYTNILYFIIYERIMIGWKDCDYVDLLKELWRQTPNNFKELVKNYEIYRILLLILSYELENSFPNKAILENYKGRALKFHHIGRNYCIAKMTYQYGRYYFENCII</sequence>
<dbReference type="AlphaFoldDB" id="A0A8X6K8N2"/>
<evidence type="ECO:0000313" key="1">
    <source>
        <dbReference type="EMBL" id="GFQ65974.1"/>
    </source>
</evidence>
<protein>
    <submittedName>
        <fullName evidence="1">Uncharacterized protein</fullName>
    </submittedName>
</protein>